<gene>
    <name evidence="1" type="ORF">M9Y10_043184</name>
</gene>
<evidence type="ECO:0000313" key="1">
    <source>
        <dbReference type="EMBL" id="KAK8884079.1"/>
    </source>
</evidence>
<evidence type="ECO:0000313" key="2">
    <source>
        <dbReference type="Proteomes" id="UP001470230"/>
    </source>
</evidence>
<evidence type="ECO:0008006" key="3">
    <source>
        <dbReference type="Google" id="ProtNLM"/>
    </source>
</evidence>
<dbReference type="Proteomes" id="UP001470230">
    <property type="component" value="Unassembled WGS sequence"/>
</dbReference>
<comment type="caution">
    <text evidence="1">The sequence shown here is derived from an EMBL/GenBank/DDBJ whole genome shotgun (WGS) entry which is preliminary data.</text>
</comment>
<dbReference type="Pfam" id="PF08238">
    <property type="entry name" value="Sel1"/>
    <property type="match status" value="3"/>
</dbReference>
<dbReference type="InterPro" id="IPR011990">
    <property type="entry name" value="TPR-like_helical_dom_sf"/>
</dbReference>
<proteinExistence type="predicted"/>
<dbReference type="InterPro" id="IPR006597">
    <property type="entry name" value="Sel1-like"/>
</dbReference>
<name>A0ABR2JZ61_9EUKA</name>
<accession>A0ABR2JZ61</accession>
<dbReference type="SMART" id="SM00671">
    <property type="entry name" value="SEL1"/>
    <property type="match status" value="2"/>
</dbReference>
<dbReference type="EMBL" id="JAPFFF010000008">
    <property type="protein sequence ID" value="KAK8884079.1"/>
    <property type="molecule type" value="Genomic_DNA"/>
</dbReference>
<keyword evidence="2" id="KW-1185">Reference proteome</keyword>
<dbReference type="Gene3D" id="1.25.40.10">
    <property type="entry name" value="Tetratricopeptide repeat domain"/>
    <property type="match status" value="1"/>
</dbReference>
<protein>
    <recommendedName>
        <fullName evidence="3">Sel1 repeat family protein</fullName>
    </recommendedName>
</protein>
<sequence length="245" mass="29259">MLYYNGIYIERNLNKAFYYFHQSAFNRNNNGKFAVGFMYMKGEYVKQDIEKAIHYYKEASSFHDQYSKKQSINNISIWFWYSIELLKEAINQRDDQIAIYNLAHIYLYEENIDYDIDSIIKMLVQSTNFIYDFPYACLFIIALKEKHGDAFLDIQKGIDEHYIDDSSELIENIIDVIHAYNLKSPAEYNSFYEECRHSDQLYDLQGNTFPFYELLNSEEHNSNHFKKCKKKKNSLFYEGFGIPIS</sequence>
<reference evidence="1 2" key="1">
    <citation type="submission" date="2024-04" db="EMBL/GenBank/DDBJ databases">
        <title>Tritrichomonas musculus Genome.</title>
        <authorList>
            <person name="Alves-Ferreira E."/>
            <person name="Grigg M."/>
            <person name="Lorenzi H."/>
            <person name="Galac M."/>
        </authorList>
    </citation>
    <scope>NUCLEOTIDE SEQUENCE [LARGE SCALE GENOMIC DNA]</scope>
    <source>
        <strain evidence="1 2">EAF2021</strain>
    </source>
</reference>
<organism evidence="1 2">
    <name type="scientific">Tritrichomonas musculus</name>
    <dbReference type="NCBI Taxonomy" id="1915356"/>
    <lineage>
        <taxon>Eukaryota</taxon>
        <taxon>Metamonada</taxon>
        <taxon>Parabasalia</taxon>
        <taxon>Tritrichomonadida</taxon>
        <taxon>Tritrichomonadidae</taxon>
        <taxon>Tritrichomonas</taxon>
    </lineage>
</organism>
<dbReference type="SUPFAM" id="SSF81901">
    <property type="entry name" value="HCP-like"/>
    <property type="match status" value="1"/>
</dbReference>